<dbReference type="Pfam" id="PF07408">
    <property type="entry name" value="DUF1507"/>
    <property type="match status" value="1"/>
</dbReference>
<dbReference type="Proteomes" id="UP000076927">
    <property type="component" value="Chromosome"/>
</dbReference>
<dbReference type="AlphaFoldDB" id="A0A172TK74"/>
<dbReference type="STRING" id="1178515.SY83_15510"/>
<dbReference type="EMBL" id="CP011388">
    <property type="protein sequence ID" value="ANE47451.1"/>
    <property type="molecule type" value="Genomic_DNA"/>
</dbReference>
<organism evidence="2 3">
    <name type="scientific">Paenibacillus swuensis</name>
    <dbReference type="NCBI Taxonomy" id="1178515"/>
    <lineage>
        <taxon>Bacteria</taxon>
        <taxon>Bacillati</taxon>
        <taxon>Bacillota</taxon>
        <taxon>Bacilli</taxon>
        <taxon>Bacillales</taxon>
        <taxon>Paenibacillaceae</taxon>
        <taxon>Paenibacillus</taxon>
    </lineage>
</organism>
<keyword evidence="3" id="KW-1185">Reference proteome</keyword>
<proteinExistence type="inferred from homology"/>
<comment type="similarity">
    <text evidence="1">Belongs to the UPF0358 family.</text>
</comment>
<evidence type="ECO:0000313" key="3">
    <source>
        <dbReference type="Proteomes" id="UP000076927"/>
    </source>
</evidence>
<dbReference type="Gene3D" id="1.10.287.750">
    <property type="entry name" value="SO2669-like"/>
    <property type="match status" value="1"/>
</dbReference>
<dbReference type="HAMAP" id="MF_01560">
    <property type="entry name" value="UPF0358"/>
    <property type="match status" value="1"/>
</dbReference>
<dbReference type="OrthoDB" id="2135235at2"/>
<evidence type="ECO:0000313" key="2">
    <source>
        <dbReference type="EMBL" id="ANE47451.1"/>
    </source>
</evidence>
<dbReference type="InterPro" id="IPR009983">
    <property type="entry name" value="UPF0358"/>
</dbReference>
<dbReference type="SUPFAM" id="SSF140404">
    <property type="entry name" value="EF2458-like"/>
    <property type="match status" value="1"/>
</dbReference>
<reference evidence="2 3" key="1">
    <citation type="submission" date="2015-01" db="EMBL/GenBank/DDBJ databases">
        <title>Paenibacillus swuensis/DY6/whole genome sequencing.</title>
        <authorList>
            <person name="Kim M.K."/>
            <person name="Srinivasan S."/>
            <person name="Lee J.-J."/>
        </authorList>
    </citation>
    <scope>NUCLEOTIDE SEQUENCE [LARGE SCALE GENOMIC DNA]</scope>
    <source>
        <strain evidence="2 3">DY6</strain>
    </source>
</reference>
<accession>A0A172TK74</accession>
<evidence type="ECO:0000256" key="1">
    <source>
        <dbReference type="HAMAP-Rule" id="MF_01560"/>
    </source>
</evidence>
<protein>
    <recommendedName>
        <fullName evidence="1">UPF0358 protein SY83_15510</fullName>
    </recommendedName>
</protein>
<dbReference type="InterPro" id="IPR036270">
    <property type="entry name" value="UPF0358_sf"/>
</dbReference>
<sequence>MAALLQGGSQLSSSSEWVIQYSDKALNLLMEDAYKIEKLIEVQMQNLTTRQCPLYEEVLDTQMYGFSREVDFAVRIGLLGELKGKEIVSKLERNLAQLYEALESKARL</sequence>
<gene>
    <name evidence="2" type="ORF">SY83_15510</name>
</gene>
<name>A0A172TK74_9BACL</name>
<dbReference type="NCBIfam" id="NF010187">
    <property type="entry name" value="PRK13666.1"/>
    <property type="match status" value="1"/>
</dbReference>
<dbReference type="PATRIC" id="fig|1178515.4.peg.3118"/>
<dbReference type="KEGG" id="pswu:SY83_15510"/>